<keyword evidence="2" id="KW-0378">Hydrolase</keyword>
<dbReference type="SMART" id="SM00797">
    <property type="entry name" value="AHS2"/>
    <property type="match status" value="1"/>
</dbReference>
<protein>
    <submittedName>
        <fullName evidence="5">Biotin-dependent carboxylase uncharacterized domain-containing protein</fullName>
    </submittedName>
</protein>
<dbReference type="Gene3D" id="2.40.100.10">
    <property type="entry name" value="Cyclophilin-like"/>
    <property type="match status" value="1"/>
</dbReference>
<evidence type="ECO:0000256" key="2">
    <source>
        <dbReference type="ARBA" id="ARBA00022801"/>
    </source>
</evidence>
<dbReference type="SUPFAM" id="SSF50891">
    <property type="entry name" value="Cyclophilin-like"/>
    <property type="match status" value="1"/>
</dbReference>
<keyword evidence="6" id="KW-1185">Reference proteome</keyword>
<name>A0A1M7ZSC8_9HYPH</name>
<keyword evidence="1" id="KW-0547">Nucleotide-binding</keyword>
<dbReference type="NCBIfam" id="TIGR00724">
    <property type="entry name" value="urea_amlyse_rel"/>
    <property type="match status" value="1"/>
</dbReference>
<dbReference type="InterPro" id="IPR003778">
    <property type="entry name" value="CT_A_B"/>
</dbReference>
<organism evidence="5 6">
    <name type="scientific">Pseudoxanthobacter soli DSM 19599</name>
    <dbReference type="NCBI Taxonomy" id="1123029"/>
    <lineage>
        <taxon>Bacteria</taxon>
        <taxon>Pseudomonadati</taxon>
        <taxon>Pseudomonadota</taxon>
        <taxon>Alphaproteobacteria</taxon>
        <taxon>Hyphomicrobiales</taxon>
        <taxon>Segnochrobactraceae</taxon>
        <taxon>Pseudoxanthobacter</taxon>
    </lineage>
</organism>
<accession>A0A1M7ZSC8</accession>
<dbReference type="PANTHER" id="PTHR43309:SF3">
    <property type="entry name" value="5-OXOPROLINASE SUBUNIT C"/>
    <property type="match status" value="1"/>
</dbReference>
<dbReference type="STRING" id="1123029.SAMN02745172_04390"/>
<dbReference type="GO" id="GO:0016787">
    <property type="term" value="F:hydrolase activity"/>
    <property type="evidence" value="ECO:0007669"/>
    <property type="project" value="UniProtKB-KW"/>
</dbReference>
<dbReference type="OrthoDB" id="9768696at2"/>
<reference evidence="5 6" key="1">
    <citation type="submission" date="2016-12" db="EMBL/GenBank/DDBJ databases">
        <authorList>
            <person name="Song W.-J."/>
            <person name="Kurnit D.M."/>
        </authorList>
    </citation>
    <scope>NUCLEOTIDE SEQUENCE [LARGE SCALE GENOMIC DNA]</scope>
    <source>
        <strain evidence="5 6">DSM 19599</strain>
    </source>
</reference>
<dbReference type="GO" id="GO:0005524">
    <property type="term" value="F:ATP binding"/>
    <property type="evidence" value="ECO:0007669"/>
    <property type="project" value="UniProtKB-KW"/>
</dbReference>
<dbReference type="InterPro" id="IPR029000">
    <property type="entry name" value="Cyclophilin-like_dom_sf"/>
</dbReference>
<dbReference type="AlphaFoldDB" id="A0A1M7ZSC8"/>
<evidence type="ECO:0000256" key="1">
    <source>
        <dbReference type="ARBA" id="ARBA00022741"/>
    </source>
</evidence>
<evidence type="ECO:0000313" key="5">
    <source>
        <dbReference type="EMBL" id="SHO67709.1"/>
    </source>
</evidence>
<dbReference type="InterPro" id="IPR052708">
    <property type="entry name" value="PxpC"/>
</dbReference>
<dbReference type="Proteomes" id="UP000186406">
    <property type="component" value="Unassembled WGS sequence"/>
</dbReference>
<sequence>MTISSDDTTPCLAIIECGPFATIQDFGRFGWQRFGISASGAMDPVAMALANTLVGNDGATAVIEMALLGATVRVEAPCRIALTGAEGPVSIDGSPAESWRAYDLAAGTTFKIGAARTGMRFYLAVAGGFDLPPVLGSLSTHTRSELGGFEGRPLRAGDRLPLARPDAASGAPLVLPVDRRPHLSGDIRVVLGPQADAFTEAGLETFLSATYLMSDRADRMGCELDGPVVEHRDGFNIVSDGIMNGSIQVPGHGRPIVLLADRQSTGGYPKIATVIEPDLPRLAQRRPGEPVRFVAVEAFEAEDIAIRHRAAIAAMCGAVTEVVTGAAALTSERLLAANLVSGAVCAFADPFADGPLPS</sequence>
<evidence type="ECO:0000256" key="3">
    <source>
        <dbReference type="ARBA" id="ARBA00022840"/>
    </source>
</evidence>
<dbReference type="EMBL" id="FRXO01000018">
    <property type="protein sequence ID" value="SHO67709.1"/>
    <property type="molecule type" value="Genomic_DNA"/>
</dbReference>
<dbReference type="RefSeq" id="WP_073632804.1">
    <property type="nucleotide sequence ID" value="NZ_FRXO01000018.1"/>
</dbReference>
<keyword evidence="3" id="KW-0067">ATP-binding</keyword>
<proteinExistence type="predicted"/>
<evidence type="ECO:0000313" key="6">
    <source>
        <dbReference type="Proteomes" id="UP000186406"/>
    </source>
</evidence>
<feature type="domain" description="Carboxyltransferase" evidence="4">
    <location>
        <begin position="33"/>
        <end position="311"/>
    </location>
</feature>
<gene>
    <name evidence="5" type="ORF">SAMN02745172_04390</name>
</gene>
<dbReference type="PANTHER" id="PTHR43309">
    <property type="entry name" value="5-OXOPROLINASE SUBUNIT C"/>
    <property type="match status" value="1"/>
</dbReference>
<dbReference type="Pfam" id="PF02626">
    <property type="entry name" value="CT_A_B"/>
    <property type="match status" value="1"/>
</dbReference>
<evidence type="ECO:0000259" key="4">
    <source>
        <dbReference type="SMART" id="SM00797"/>
    </source>
</evidence>